<dbReference type="EMBL" id="JARKHS020020602">
    <property type="protein sequence ID" value="KAK8770755.1"/>
    <property type="molecule type" value="Genomic_DNA"/>
</dbReference>
<reference evidence="2 3" key="1">
    <citation type="journal article" date="2023" name="Arcadia Sci">
        <title>De novo assembly of a long-read Amblyomma americanum tick genome.</title>
        <authorList>
            <person name="Chou S."/>
            <person name="Poskanzer K.E."/>
            <person name="Rollins M."/>
            <person name="Thuy-Boun P.S."/>
        </authorList>
    </citation>
    <scope>NUCLEOTIDE SEQUENCE [LARGE SCALE GENOMIC DNA]</scope>
    <source>
        <strain evidence="2">F_SG_1</strain>
        <tissue evidence="2">Salivary glands</tissue>
    </source>
</reference>
<evidence type="ECO:0000313" key="3">
    <source>
        <dbReference type="Proteomes" id="UP001321473"/>
    </source>
</evidence>
<accession>A0AAQ4E7U0</accession>
<dbReference type="Proteomes" id="UP001321473">
    <property type="component" value="Unassembled WGS sequence"/>
</dbReference>
<evidence type="ECO:0000256" key="1">
    <source>
        <dbReference type="SAM" id="MobiDB-lite"/>
    </source>
</evidence>
<proteinExistence type="predicted"/>
<feature type="region of interest" description="Disordered" evidence="1">
    <location>
        <begin position="27"/>
        <end position="50"/>
    </location>
</feature>
<gene>
    <name evidence="2" type="ORF">V5799_012777</name>
</gene>
<sequence>RAKANQATSVMAASTVTSFVDTGEKTNVLKGDKSTSATSANSTSNQASASERHPIFLLSADYSRREKYYRATERPDRCLVLPSFPPFPFFLLPLLLRLRRFPCCVRKEEPCW</sequence>
<comment type="caution">
    <text evidence="2">The sequence shown here is derived from an EMBL/GenBank/DDBJ whole genome shotgun (WGS) entry which is preliminary data.</text>
</comment>
<feature type="compositionally biased region" description="Low complexity" evidence="1">
    <location>
        <begin position="34"/>
        <end position="49"/>
    </location>
</feature>
<dbReference type="AlphaFoldDB" id="A0AAQ4E7U0"/>
<name>A0AAQ4E7U0_AMBAM</name>
<organism evidence="2 3">
    <name type="scientific">Amblyomma americanum</name>
    <name type="common">Lone star tick</name>
    <dbReference type="NCBI Taxonomy" id="6943"/>
    <lineage>
        <taxon>Eukaryota</taxon>
        <taxon>Metazoa</taxon>
        <taxon>Ecdysozoa</taxon>
        <taxon>Arthropoda</taxon>
        <taxon>Chelicerata</taxon>
        <taxon>Arachnida</taxon>
        <taxon>Acari</taxon>
        <taxon>Parasitiformes</taxon>
        <taxon>Ixodida</taxon>
        <taxon>Ixodoidea</taxon>
        <taxon>Ixodidae</taxon>
        <taxon>Amblyomminae</taxon>
        <taxon>Amblyomma</taxon>
    </lineage>
</organism>
<protein>
    <submittedName>
        <fullName evidence="2">Uncharacterized protein</fullName>
    </submittedName>
</protein>
<keyword evidence="3" id="KW-1185">Reference proteome</keyword>
<feature type="non-terminal residue" evidence="2">
    <location>
        <position position="1"/>
    </location>
</feature>
<evidence type="ECO:0000313" key="2">
    <source>
        <dbReference type="EMBL" id="KAK8770755.1"/>
    </source>
</evidence>